<dbReference type="AlphaFoldDB" id="A0A921MR28"/>
<protein>
    <submittedName>
        <fullName evidence="2">Uncharacterized protein</fullName>
    </submittedName>
</protein>
<evidence type="ECO:0000313" key="2">
    <source>
        <dbReference type="EMBL" id="HJG88622.1"/>
    </source>
</evidence>
<dbReference type="EMBL" id="DYUD01000013">
    <property type="protein sequence ID" value="HJG88622.1"/>
    <property type="molecule type" value="Genomic_DNA"/>
</dbReference>
<evidence type="ECO:0000313" key="3">
    <source>
        <dbReference type="Proteomes" id="UP000757103"/>
    </source>
</evidence>
<feature type="signal peptide" evidence="1">
    <location>
        <begin position="1"/>
        <end position="19"/>
    </location>
</feature>
<dbReference type="Proteomes" id="UP000757103">
    <property type="component" value="Unassembled WGS sequence"/>
</dbReference>
<comment type="caution">
    <text evidence="2">The sequence shown here is derived from an EMBL/GenBank/DDBJ whole genome shotgun (WGS) entry which is preliminary data.</text>
</comment>
<reference evidence="2" key="2">
    <citation type="submission" date="2021-09" db="EMBL/GenBank/DDBJ databases">
        <authorList>
            <person name="Gilroy R."/>
        </authorList>
    </citation>
    <scope>NUCLEOTIDE SEQUENCE</scope>
    <source>
        <strain evidence="2">CHK121-7720</strain>
    </source>
</reference>
<evidence type="ECO:0000256" key="1">
    <source>
        <dbReference type="SAM" id="SignalP"/>
    </source>
</evidence>
<organism evidence="2 3">
    <name type="scientific">Barnesiella viscericola</name>
    <dbReference type="NCBI Taxonomy" id="397865"/>
    <lineage>
        <taxon>Bacteria</taxon>
        <taxon>Pseudomonadati</taxon>
        <taxon>Bacteroidota</taxon>
        <taxon>Bacteroidia</taxon>
        <taxon>Bacteroidales</taxon>
        <taxon>Barnesiellaceae</taxon>
        <taxon>Barnesiella</taxon>
    </lineage>
</organism>
<sequence>MFKQFMLVTAVAAAASVCAQETTIPSMSEMKGDFIVLNSQSYNGVKSLASMKPFTIEPADNDSITLSGFYMRNCLDFKAEYSETTGKISIPAGTPVFDYFGSYLIYLYPWNTEDEEVIMRPIEYKYIGNNVWECNSDLMLVAIQGEEMRMSVFSSGSRIARCNGTTNNTSYVGTADEQDKYIESRPSYVTISGNNIDIYNILQADQYGYGVHLSGTIDRTAGKVWFGYTLTGQANDGNYRILTGCEYDEDTNMPTKVAYSGTNNYGKVRASIDLEKGEIAIDPMAIWVAKYSESGIMVDENQFYEFVKTVNVTYDVSKTDISAIEAPSMTNVEKEVSHIDYYAIDGRKLAEPQEGSLVIKVTVYTDKSTQVEKIVYLKH</sequence>
<reference evidence="2" key="1">
    <citation type="journal article" date="2021" name="PeerJ">
        <title>Extensive microbial diversity within the chicken gut microbiome revealed by metagenomics and culture.</title>
        <authorList>
            <person name="Gilroy R."/>
            <person name="Ravi A."/>
            <person name="Getino M."/>
            <person name="Pursley I."/>
            <person name="Horton D.L."/>
            <person name="Alikhan N.F."/>
            <person name="Baker D."/>
            <person name="Gharbi K."/>
            <person name="Hall N."/>
            <person name="Watson M."/>
            <person name="Adriaenssens E.M."/>
            <person name="Foster-Nyarko E."/>
            <person name="Jarju S."/>
            <person name="Secka A."/>
            <person name="Antonio M."/>
            <person name="Oren A."/>
            <person name="Chaudhuri R.R."/>
            <person name="La Ragione R."/>
            <person name="Hildebrand F."/>
            <person name="Pallen M.J."/>
        </authorList>
    </citation>
    <scope>NUCLEOTIDE SEQUENCE</scope>
    <source>
        <strain evidence="2">CHK121-7720</strain>
    </source>
</reference>
<proteinExistence type="predicted"/>
<gene>
    <name evidence="2" type="ORF">K8U91_03985</name>
</gene>
<dbReference type="RefSeq" id="WP_273305671.1">
    <property type="nucleotide sequence ID" value="NZ_DYUD01000013.1"/>
</dbReference>
<feature type="chain" id="PRO_5037873012" evidence="1">
    <location>
        <begin position="20"/>
        <end position="379"/>
    </location>
</feature>
<keyword evidence="1" id="KW-0732">Signal</keyword>
<name>A0A921MR28_9BACT</name>
<accession>A0A921MR28</accession>